<feature type="transmembrane region" description="Helical" evidence="6">
    <location>
        <begin position="163"/>
        <end position="184"/>
    </location>
</feature>
<sequence>METRHANNDGLQPSLTWDGPNDPENPKNWRLSRKWCALGGISFFVLMSPLSSTIVAPALDQISRDLFITEPVEQTMVVSIFVLGFAVGPLVASPLSEIYGRTRVVQSWNLVYLAFNTACGAAKSKTALLILRFLAGLFGSATLGIGGGTLSDLFDAKERGKAVALYSIAILLGPVLGPIVGGAISQRLGWQWTFYMASIIDATIQILGLRLLQETYAPVLLRRRQRRRDKQAGKPPVVEPNPLEHLRKRLRENVGRAVLLIATQPIVQVLALYNAFLYGIIFILYATFSDLWITVYKQTATLAGLHYISMGVGAAFAAEVCTLITDRIYAALCARNNGNGRPEFRVPAMVPATVLLSAGLFWYGWSAEHQLHWIMPDIGNALLMAGAVTCGISVNAYVVDTYGTFSASALAAVAVLRCLAFFCFPLVRTLHSSDLTPNRYRRLGYGWKTTVLGLLALCIGLPAAVMLWFFGEKLRKRSPLAANSQ</sequence>
<gene>
    <name evidence="8" type="ORF">QBC46DRAFT_457511</name>
</gene>
<evidence type="ECO:0000256" key="6">
    <source>
        <dbReference type="SAM" id="Phobius"/>
    </source>
</evidence>
<feature type="transmembrane region" description="Helical" evidence="6">
    <location>
        <begin position="76"/>
        <end position="95"/>
    </location>
</feature>
<feature type="transmembrane region" description="Helical" evidence="6">
    <location>
        <begin position="35"/>
        <end position="56"/>
    </location>
</feature>
<feature type="transmembrane region" description="Helical" evidence="6">
    <location>
        <begin position="447"/>
        <end position="470"/>
    </location>
</feature>
<comment type="subcellular location">
    <subcellularLocation>
        <location evidence="1">Membrane</location>
        <topology evidence="1">Multi-pass membrane protein</topology>
    </subcellularLocation>
</comment>
<dbReference type="GO" id="GO:0022857">
    <property type="term" value="F:transmembrane transporter activity"/>
    <property type="evidence" value="ECO:0007669"/>
    <property type="project" value="InterPro"/>
</dbReference>
<dbReference type="AlphaFoldDB" id="A0AAN6NF39"/>
<dbReference type="Proteomes" id="UP001303473">
    <property type="component" value="Unassembled WGS sequence"/>
</dbReference>
<comment type="caution">
    <text evidence="8">The sequence shown here is derived from an EMBL/GenBank/DDBJ whole genome shotgun (WGS) entry which is preliminary data.</text>
</comment>
<feature type="transmembrane region" description="Helical" evidence="6">
    <location>
        <begin position="346"/>
        <end position="366"/>
    </location>
</feature>
<keyword evidence="4 6" id="KW-0472">Membrane</keyword>
<feature type="region of interest" description="Disordered" evidence="5">
    <location>
        <begin position="1"/>
        <end position="23"/>
    </location>
</feature>
<dbReference type="SUPFAM" id="SSF103473">
    <property type="entry name" value="MFS general substrate transporter"/>
    <property type="match status" value="1"/>
</dbReference>
<organism evidence="8 9">
    <name type="scientific">Diplogelasinospora grovesii</name>
    <dbReference type="NCBI Taxonomy" id="303347"/>
    <lineage>
        <taxon>Eukaryota</taxon>
        <taxon>Fungi</taxon>
        <taxon>Dikarya</taxon>
        <taxon>Ascomycota</taxon>
        <taxon>Pezizomycotina</taxon>
        <taxon>Sordariomycetes</taxon>
        <taxon>Sordariomycetidae</taxon>
        <taxon>Sordariales</taxon>
        <taxon>Diplogelasinosporaceae</taxon>
        <taxon>Diplogelasinospora</taxon>
    </lineage>
</organism>
<dbReference type="Gene3D" id="1.20.1250.20">
    <property type="entry name" value="MFS general substrate transporter like domains"/>
    <property type="match status" value="1"/>
</dbReference>
<feature type="transmembrane region" description="Helical" evidence="6">
    <location>
        <begin position="257"/>
        <end position="285"/>
    </location>
</feature>
<evidence type="ECO:0000256" key="3">
    <source>
        <dbReference type="ARBA" id="ARBA00022989"/>
    </source>
</evidence>
<evidence type="ECO:0000259" key="7">
    <source>
        <dbReference type="PROSITE" id="PS50850"/>
    </source>
</evidence>
<accession>A0AAN6NF39</accession>
<keyword evidence="3 6" id="KW-1133">Transmembrane helix</keyword>
<dbReference type="PANTHER" id="PTHR23502:SF60">
    <property type="entry name" value="MAJOR FACILITATOR SUPERFAMILY (MFS) PROFILE DOMAIN-CONTAINING PROTEIN-RELATED"/>
    <property type="match status" value="1"/>
</dbReference>
<keyword evidence="9" id="KW-1185">Reference proteome</keyword>
<evidence type="ECO:0000256" key="2">
    <source>
        <dbReference type="ARBA" id="ARBA00022692"/>
    </source>
</evidence>
<evidence type="ECO:0000256" key="4">
    <source>
        <dbReference type="ARBA" id="ARBA00023136"/>
    </source>
</evidence>
<dbReference type="PANTHER" id="PTHR23502">
    <property type="entry name" value="MAJOR FACILITATOR SUPERFAMILY"/>
    <property type="match status" value="1"/>
</dbReference>
<feature type="transmembrane region" description="Helical" evidence="6">
    <location>
        <begin position="305"/>
        <end position="325"/>
    </location>
</feature>
<evidence type="ECO:0000313" key="8">
    <source>
        <dbReference type="EMBL" id="KAK3942537.1"/>
    </source>
</evidence>
<dbReference type="CDD" id="cd17323">
    <property type="entry name" value="MFS_Tpo1_MDR_like"/>
    <property type="match status" value="1"/>
</dbReference>
<dbReference type="GO" id="GO:0016020">
    <property type="term" value="C:membrane"/>
    <property type="evidence" value="ECO:0007669"/>
    <property type="project" value="UniProtKB-SubCell"/>
</dbReference>
<evidence type="ECO:0000256" key="5">
    <source>
        <dbReference type="SAM" id="MobiDB-lite"/>
    </source>
</evidence>
<evidence type="ECO:0000313" key="9">
    <source>
        <dbReference type="Proteomes" id="UP001303473"/>
    </source>
</evidence>
<dbReference type="InterPro" id="IPR036259">
    <property type="entry name" value="MFS_trans_sf"/>
</dbReference>
<feature type="transmembrane region" description="Helical" evidence="6">
    <location>
        <begin position="378"/>
        <end position="398"/>
    </location>
</feature>
<protein>
    <submittedName>
        <fullName evidence="8">Polyamine transporter 3</fullName>
    </submittedName>
</protein>
<proteinExistence type="predicted"/>
<keyword evidence="2 6" id="KW-0812">Transmembrane</keyword>
<dbReference type="FunFam" id="1.20.1250.20:FF:000011">
    <property type="entry name" value="MFS multidrug transporter, putative"/>
    <property type="match status" value="1"/>
</dbReference>
<reference evidence="9" key="1">
    <citation type="journal article" date="2023" name="Mol. Phylogenet. Evol.">
        <title>Genome-scale phylogeny and comparative genomics of the fungal order Sordariales.</title>
        <authorList>
            <person name="Hensen N."/>
            <person name="Bonometti L."/>
            <person name="Westerberg I."/>
            <person name="Brannstrom I.O."/>
            <person name="Guillou S."/>
            <person name="Cros-Aarteil S."/>
            <person name="Calhoun S."/>
            <person name="Haridas S."/>
            <person name="Kuo A."/>
            <person name="Mondo S."/>
            <person name="Pangilinan J."/>
            <person name="Riley R."/>
            <person name="LaButti K."/>
            <person name="Andreopoulos B."/>
            <person name="Lipzen A."/>
            <person name="Chen C."/>
            <person name="Yan M."/>
            <person name="Daum C."/>
            <person name="Ng V."/>
            <person name="Clum A."/>
            <person name="Steindorff A."/>
            <person name="Ohm R.A."/>
            <person name="Martin F."/>
            <person name="Silar P."/>
            <person name="Natvig D.O."/>
            <person name="Lalanne C."/>
            <person name="Gautier V."/>
            <person name="Ament-Velasquez S.L."/>
            <person name="Kruys A."/>
            <person name="Hutchinson M.I."/>
            <person name="Powell A.J."/>
            <person name="Barry K."/>
            <person name="Miller A.N."/>
            <person name="Grigoriev I.V."/>
            <person name="Debuchy R."/>
            <person name="Gladieux P."/>
            <person name="Hiltunen Thoren M."/>
            <person name="Johannesson H."/>
        </authorList>
    </citation>
    <scope>NUCLEOTIDE SEQUENCE [LARGE SCALE GENOMIC DNA]</scope>
    <source>
        <strain evidence="9">CBS 340.73</strain>
    </source>
</reference>
<dbReference type="InterPro" id="IPR020846">
    <property type="entry name" value="MFS_dom"/>
</dbReference>
<dbReference type="EMBL" id="MU853773">
    <property type="protein sequence ID" value="KAK3942537.1"/>
    <property type="molecule type" value="Genomic_DNA"/>
</dbReference>
<name>A0AAN6NF39_9PEZI</name>
<evidence type="ECO:0000256" key="1">
    <source>
        <dbReference type="ARBA" id="ARBA00004141"/>
    </source>
</evidence>
<dbReference type="InterPro" id="IPR011701">
    <property type="entry name" value="MFS"/>
</dbReference>
<dbReference type="PROSITE" id="PS50850">
    <property type="entry name" value="MFS"/>
    <property type="match status" value="1"/>
</dbReference>
<feature type="transmembrane region" description="Helical" evidence="6">
    <location>
        <begin position="405"/>
        <end position="427"/>
    </location>
</feature>
<dbReference type="Pfam" id="PF07690">
    <property type="entry name" value="MFS_1"/>
    <property type="match status" value="1"/>
</dbReference>
<feature type="transmembrane region" description="Helical" evidence="6">
    <location>
        <begin position="129"/>
        <end position="151"/>
    </location>
</feature>
<feature type="domain" description="Major facilitator superfamily (MFS) profile" evidence="7">
    <location>
        <begin position="37"/>
        <end position="475"/>
    </location>
</feature>